<name>A0A699UKS0_TANCI</name>
<organism evidence="1">
    <name type="scientific">Tanacetum cinerariifolium</name>
    <name type="common">Dalmatian daisy</name>
    <name type="synonym">Chrysanthemum cinerariifolium</name>
    <dbReference type="NCBI Taxonomy" id="118510"/>
    <lineage>
        <taxon>Eukaryota</taxon>
        <taxon>Viridiplantae</taxon>
        <taxon>Streptophyta</taxon>
        <taxon>Embryophyta</taxon>
        <taxon>Tracheophyta</taxon>
        <taxon>Spermatophyta</taxon>
        <taxon>Magnoliopsida</taxon>
        <taxon>eudicotyledons</taxon>
        <taxon>Gunneridae</taxon>
        <taxon>Pentapetalae</taxon>
        <taxon>asterids</taxon>
        <taxon>campanulids</taxon>
        <taxon>Asterales</taxon>
        <taxon>Asteraceae</taxon>
        <taxon>Asteroideae</taxon>
        <taxon>Anthemideae</taxon>
        <taxon>Anthemidinae</taxon>
        <taxon>Tanacetum</taxon>
    </lineage>
</organism>
<feature type="non-terminal residue" evidence="1">
    <location>
        <position position="1"/>
    </location>
</feature>
<gene>
    <name evidence="1" type="ORF">Tci_895159</name>
</gene>
<protein>
    <submittedName>
        <fullName evidence="1">Uncharacterized protein</fullName>
    </submittedName>
</protein>
<accession>A0A699UKS0</accession>
<reference evidence="1" key="1">
    <citation type="journal article" date="2019" name="Sci. Rep.">
        <title>Draft genome of Tanacetum cinerariifolium, the natural source of mosquito coil.</title>
        <authorList>
            <person name="Yamashiro T."/>
            <person name="Shiraishi A."/>
            <person name="Satake H."/>
            <person name="Nakayama K."/>
        </authorList>
    </citation>
    <scope>NUCLEOTIDE SEQUENCE</scope>
</reference>
<sequence length="31" mass="3370">VEQAYGVVVMMVEKVELGVVKGHVLVEVMVV</sequence>
<comment type="caution">
    <text evidence="1">The sequence shown here is derived from an EMBL/GenBank/DDBJ whole genome shotgun (WGS) entry which is preliminary data.</text>
</comment>
<dbReference type="EMBL" id="BKCJ011342984">
    <property type="protein sequence ID" value="GFD23190.1"/>
    <property type="molecule type" value="Genomic_DNA"/>
</dbReference>
<proteinExistence type="predicted"/>
<dbReference type="AlphaFoldDB" id="A0A699UKS0"/>
<evidence type="ECO:0000313" key="1">
    <source>
        <dbReference type="EMBL" id="GFD23190.1"/>
    </source>
</evidence>